<dbReference type="PANTHER" id="PTHR43685">
    <property type="entry name" value="GLYCOSYLTRANSFERASE"/>
    <property type="match status" value="1"/>
</dbReference>
<proteinExistence type="predicted"/>
<dbReference type="AlphaFoldDB" id="A0A538U1T1"/>
<evidence type="ECO:0000313" key="2">
    <source>
        <dbReference type="EMBL" id="TMQ69844.1"/>
    </source>
</evidence>
<organism evidence="2 3">
    <name type="scientific">Eiseniibacteriota bacterium</name>
    <dbReference type="NCBI Taxonomy" id="2212470"/>
    <lineage>
        <taxon>Bacteria</taxon>
        <taxon>Candidatus Eiseniibacteriota</taxon>
    </lineage>
</organism>
<dbReference type="InterPro" id="IPR001173">
    <property type="entry name" value="Glyco_trans_2-like"/>
</dbReference>
<gene>
    <name evidence="2" type="ORF">E6K80_10405</name>
</gene>
<keyword evidence="2" id="KW-0808">Transferase</keyword>
<dbReference type="EMBL" id="VBPA01000260">
    <property type="protein sequence ID" value="TMQ69844.1"/>
    <property type="molecule type" value="Genomic_DNA"/>
</dbReference>
<dbReference type="Pfam" id="PF00535">
    <property type="entry name" value="Glycos_transf_2"/>
    <property type="match status" value="1"/>
</dbReference>
<evidence type="ECO:0000313" key="3">
    <source>
        <dbReference type="Proteomes" id="UP000319836"/>
    </source>
</evidence>
<name>A0A538U1T1_UNCEI</name>
<dbReference type="InterPro" id="IPR050834">
    <property type="entry name" value="Glycosyltransf_2"/>
</dbReference>
<protein>
    <submittedName>
        <fullName evidence="2">Glycosyltransferase family 2 protein</fullName>
    </submittedName>
</protein>
<dbReference type="InterPro" id="IPR029044">
    <property type="entry name" value="Nucleotide-diphossugar_trans"/>
</dbReference>
<dbReference type="GO" id="GO:0016740">
    <property type="term" value="F:transferase activity"/>
    <property type="evidence" value="ECO:0007669"/>
    <property type="project" value="UniProtKB-KW"/>
</dbReference>
<dbReference type="PANTHER" id="PTHR43685:SF2">
    <property type="entry name" value="GLYCOSYLTRANSFERASE 2-LIKE DOMAIN-CONTAINING PROTEIN"/>
    <property type="match status" value="1"/>
</dbReference>
<feature type="domain" description="Glycosyltransferase 2-like" evidence="1">
    <location>
        <begin position="8"/>
        <end position="167"/>
    </location>
</feature>
<dbReference type="SUPFAM" id="SSF53448">
    <property type="entry name" value="Nucleotide-diphospho-sugar transferases"/>
    <property type="match status" value="1"/>
</dbReference>
<reference evidence="2 3" key="1">
    <citation type="journal article" date="2019" name="Nat. Microbiol.">
        <title>Mediterranean grassland soil C-N compound turnover is dependent on rainfall and depth, and is mediated by genomically divergent microorganisms.</title>
        <authorList>
            <person name="Diamond S."/>
            <person name="Andeer P.F."/>
            <person name="Li Z."/>
            <person name="Crits-Christoph A."/>
            <person name="Burstein D."/>
            <person name="Anantharaman K."/>
            <person name="Lane K.R."/>
            <person name="Thomas B.C."/>
            <person name="Pan C."/>
            <person name="Northen T.R."/>
            <person name="Banfield J.F."/>
        </authorList>
    </citation>
    <scope>NUCLEOTIDE SEQUENCE [LARGE SCALE GENOMIC DNA]</scope>
    <source>
        <strain evidence="2">WS_10</strain>
    </source>
</reference>
<comment type="caution">
    <text evidence="2">The sequence shown here is derived from an EMBL/GenBank/DDBJ whole genome shotgun (WGS) entry which is preliminary data.</text>
</comment>
<evidence type="ECO:0000259" key="1">
    <source>
        <dbReference type="Pfam" id="PF00535"/>
    </source>
</evidence>
<sequence>MKPPSVAVILITRDRPVLLADALGSVTTQTSAPLEVRIADDGDDPAAEVVAGAGLLEVTVVDVDVRNPAAARNRAAAGARADVLAFLDDDDRWRPTHLEGLQRAFADPECGLAYRDCLVVKEQVIEGGKRVDLERRPIARDWTPAIMAENDYVPPSAFAVRRSWFERLGGFDESFSCSEDWDFLLRAARLGTPRRVPGVTVEIRMREHGQASRDMGPGRRAALDLLSARHGLPRLEIKTFWEVAADVGVSEESA</sequence>
<dbReference type="Proteomes" id="UP000319836">
    <property type="component" value="Unassembled WGS sequence"/>
</dbReference>
<dbReference type="Gene3D" id="3.90.550.10">
    <property type="entry name" value="Spore Coat Polysaccharide Biosynthesis Protein SpsA, Chain A"/>
    <property type="match status" value="1"/>
</dbReference>
<accession>A0A538U1T1</accession>